<evidence type="ECO:0000256" key="3">
    <source>
        <dbReference type="ARBA" id="ARBA00022692"/>
    </source>
</evidence>
<comment type="subcellular location">
    <subcellularLocation>
        <location evidence="1">Membrane</location>
        <topology evidence="1">Multi-pass membrane protein</topology>
    </subcellularLocation>
</comment>
<evidence type="ECO:0000256" key="4">
    <source>
        <dbReference type="ARBA" id="ARBA00022746"/>
    </source>
</evidence>
<dbReference type="Pfam" id="PF18916">
    <property type="entry name" value="Lycopene_cyc"/>
    <property type="match status" value="1"/>
</dbReference>
<keyword evidence="7" id="KW-0413">Isomerase</keyword>
<gene>
    <name evidence="10" type="ORF">FEAC_05500</name>
</gene>
<evidence type="ECO:0000256" key="5">
    <source>
        <dbReference type="ARBA" id="ARBA00022989"/>
    </source>
</evidence>
<dbReference type="AlphaFoldDB" id="A0A0D8FXD4"/>
<feature type="transmembrane region" description="Helical" evidence="8">
    <location>
        <begin position="34"/>
        <end position="53"/>
    </location>
</feature>
<comment type="pathway">
    <text evidence="2">Carotenoid biosynthesis.</text>
</comment>
<organism evidence="10 11">
    <name type="scientific">Ferrimicrobium acidiphilum DSM 19497</name>
    <dbReference type="NCBI Taxonomy" id="1121877"/>
    <lineage>
        <taxon>Bacteria</taxon>
        <taxon>Bacillati</taxon>
        <taxon>Actinomycetota</taxon>
        <taxon>Acidimicrobiia</taxon>
        <taxon>Acidimicrobiales</taxon>
        <taxon>Acidimicrobiaceae</taxon>
        <taxon>Ferrimicrobium</taxon>
    </lineage>
</organism>
<dbReference type="PATRIC" id="fig|1121877.4.peg.592"/>
<dbReference type="GO" id="GO:0045436">
    <property type="term" value="F:lycopene beta cyclase activity"/>
    <property type="evidence" value="ECO:0007669"/>
    <property type="project" value="UniProtKB-ARBA"/>
</dbReference>
<evidence type="ECO:0000259" key="9">
    <source>
        <dbReference type="Pfam" id="PF18916"/>
    </source>
</evidence>
<evidence type="ECO:0000313" key="11">
    <source>
        <dbReference type="Proteomes" id="UP000032336"/>
    </source>
</evidence>
<evidence type="ECO:0000256" key="1">
    <source>
        <dbReference type="ARBA" id="ARBA00004141"/>
    </source>
</evidence>
<accession>A0A0D8FXD4</accession>
<evidence type="ECO:0000313" key="10">
    <source>
        <dbReference type="EMBL" id="KJE77801.1"/>
    </source>
</evidence>
<protein>
    <recommendedName>
        <fullName evidence="9">Lycopene cyclase domain-containing protein</fullName>
    </recommendedName>
</protein>
<dbReference type="NCBIfam" id="TIGR03462">
    <property type="entry name" value="CarR_dom_SF"/>
    <property type="match status" value="1"/>
</dbReference>
<keyword evidence="11" id="KW-1185">Reference proteome</keyword>
<evidence type="ECO:0000256" key="6">
    <source>
        <dbReference type="ARBA" id="ARBA00023136"/>
    </source>
</evidence>
<dbReference type="STRING" id="1121877.FEAC_05500"/>
<reference evidence="10 11" key="1">
    <citation type="submission" date="2015-01" db="EMBL/GenBank/DDBJ databases">
        <title>Draft genome of the acidophilic iron oxidizer Ferrimicrobium acidiphilum strain T23.</title>
        <authorList>
            <person name="Poehlein A."/>
            <person name="Eisen S."/>
            <person name="Schloemann M."/>
            <person name="Johnson B.D."/>
            <person name="Daniel R."/>
            <person name="Muehling M."/>
        </authorList>
    </citation>
    <scope>NUCLEOTIDE SEQUENCE [LARGE SCALE GENOMIC DNA]</scope>
    <source>
        <strain evidence="10 11">T23</strain>
    </source>
</reference>
<proteinExistence type="predicted"/>
<dbReference type="EMBL" id="JXUW01000003">
    <property type="protein sequence ID" value="KJE77801.1"/>
    <property type="molecule type" value="Genomic_DNA"/>
</dbReference>
<evidence type="ECO:0000256" key="2">
    <source>
        <dbReference type="ARBA" id="ARBA00004829"/>
    </source>
</evidence>
<dbReference type="InterPro" id="IPR017825">
    <property type="entry name" value="Lycopene_cyclase_dom"/>
</dbReference>
<keyword evidence="3 8" id="KW-0812">Transmembrane</keyword>
<dbReference type="GO" id="GO:0016020">
    <property type="term" value="C:membrane"/>
    <property type="evidence" value="ECO:0007669"/>
    <property type="project" value="UniProtKB-SubCell"/>
</dbReference>
<evidence type="ECO:0000256" key="7">
    <source>
        <dbReference type="ARBA" id="ARBA00023235"/>
    </source>
</evidence>
<dbReference type="OrthoDB" id="5195186at2"/>
<dbReference type="GeneID" id="78371863"/>
<dbReference type="Proteomes" id="UP000032336">
    <property type="component" value="Unassembled WGS sequence"/>
</dbReference>
<dbReference type="GO" id="GO:0016117">
    <property type="term" value="P:carotenoid biosynthetic process"/>
    <property type="evidence" value="ECO:0007669"/>
    <property type="project" value="UniProtKB-KW"/>
</dbReference>
<keyword evidence="6 8" id="KW-0472">Membrane</keyword>
<dbReference type="eggNOG" id="ENOG5033310">
    <property type="taxonomic scope" value="Bacteria"/>
</dbReference>
<name>A0A0D8FXD4_9ACTN</name>
<keyword evidence="4" id="KW-0125">Carotenoid biosynthesis</keyword>
<feature type="domain" description="Lycopene cyclase" evidence="9">
    <location>
        <begin position="12"/>
        <end position="95"/>
    </location>
</feature>
<keyword evidence="5 8" id="KW-1133">Transmembrane helix</keyword>
<evidence type="ECO:0000256" key="8">
    <source>
        <dbReference type="SAM" id="Phobius"/>
    </source>
</evidence>
<dbReference type="RefSeq" id="WP_035389508.1">
    <property type="nucleotide sequence ID" value="NZ_JQKF01000013.1"/>
</dbReference>
<dbReference type="GO" id="GO:0016872">
    <property type="term" value="F:intramolecular lyase activity"/>
    <property type="evidence" value="ECO:0007669"/>
    <property type="project" value="InterPro"/>
</dbReference>
<comment type="caution">
    <text evidence="10">The sequence shown here is derived from an EMBL/GenBank/DDBJ whole genome shotgun (WGS) entry which is preliminary data.</text>
</comment>
<feature type="transmembrane region" description="Helical" evidence="8">
    <location>
        <begin position="73"/>
        <end position="93"/>
    </location>
</feature>
<feature type="transmembrane region" description="Helical" evidence="8">
    <location>
        <begin position="6"/>
        <end position="27"/>
    </location>
</feature>
<sequence length="111" mass="12731">MAHLQYLILMALCLMVTLPLELLGARVWRQPRRLAPTIAIVAITFSLFDAFSIHQRLWTYASQFTTGIRLAGVLPIEEVAFFIVIPICALLTFETVRHRQQIVARLKQRRG</sequence>